<dbReference type="SMART" id="SM00320">
    <property type="entry name" value="WD40"/>
    <property type="match status" value="6"/>
</dbReference>
<comment type="similarity">
    <text evidence="1">Belongs to the WD repeat LST8 family.</text>
</comment>
<evidence type="ECO:0000313" key="8">
    <source>
        <dbReference type="Proteomes" id="UP000789595"/>
    </source>
</evidence>
<keyword evidence="4" id="KW-0677">Repeat</keyword>
<dbReference type="PROSITE" id="PS50294">
    <property type="entry name" value="WD_REPEATS_REGION"/>
    <property type="match status" value="2"/>
</dbReference>
<dbReference type="Proteomes" id="UP000789595">
    <property type="component" value="Unassembled WGS sequence"/>
</dbReference>
<dbReference type="Pfam" id="PF00400">
    <property type="entry name" value="WD40"/>
    <property type="match status" value="5"/>
</dbReference>
<dbReference type="InterPro" id="IPR020472">
    <property type="entry name" value="WD40_PAC1"/>
</dbReference>
<gene>
    <name evidence="6" type="ORF">PCAL00307_LOCUS7589</name>
    <name evidence="7" type="ORF">PECAL_2P14340</name>
</gene>
<reference evidence="6" key="1">
    <citation type="submission" date="2021-01" db="EMBL/GenBank/DDBJ databases">
        <authorList>
            <person name="Corre E."/>
            <person name="Pelletier E."/>
            <person name="Niang G."/>
            <person name="Scheremetjew M."/>
            <person name="Finn R."/>
            <person name="Kale V."/>
            <person name="Holt S."/>
            <person name="Cochrane G."/>
            <person name="Meng A."/>
            <person name="Brown T."/>
            <person name="Cohen L."/>
        </authorList>
    </citation>
    <scope>NUCLEOTIDE SEQUENCE</scope>
    <source>
        <strain evidence="6">CCMP1756</strain>
    </source>
</reference>
<dbReference type="GO" id="GO:0032956">
    <property type="term" value="P:regulation of actin cytoskeleton organization"/>
    <property type="evidence" value="ECO:0007669"/>
    <property type="project" value="TreeGrafter"/>
</dbReference>
<reference evidence="7" key="2">
    <citation type="submission" date="2021-11" db="EMBL/GenBank/DDBJ databases">
        <authorList>
            <consortium name="Genoscope - CEA"/>
            <person name="William W."/>
        </authorList>
    </citation>
    <scope>NUCLEOTIDE SEQUENCE</scope>
</reference>
<evidence type="ECO:0000256" key="5">
    <source>
        <dbReference type="PROSITE-ProRule" id="PRU00221"/>
    </source>
</evidence>
<proteinExistence type="inferred from homology"/>
<dbReference type="GO" id="GO:0031931">
    <property type="term" value="C:TORC1 complex"/>
    <property type="evidence" value="ECO:0007669"/>
    <property type="project" value="InterPro"/>
</dbReference>
<feature type="repeat" description="WD" evidence="5">
    <location>
        <begin position="257"/>
        <end position="298"/>
    </location>
</feature>
<evidence type="ECO:0000256" key="3">
    <source>
        <dbReference type="ARBA" id="ARBA00022574"/>
    </source>
</evidence>
<sequence length="317" mass="34285">MTAVVLATAGYDHKIRFWEASSRVCTRTVRYPDSQVNCLAISDDKLFLAAGGNPHVRVFDVAHTQTSAPVAEFSHAGNATACGFCRDRSWLFSSSEDGTVKIWDLRAPPRCKTTFSCTDGKGDAVACHSACLRRGGDEIVSGDDSGRVRVWDVVADKCRETLRPADDVPVRAVACANDGSFLAAATRDADVYVWRPDDSDAHGLDHIIEAAHDAGSDRTYVLSCRASPDARLLVTTASDKTAKIWNARRGFALEKTLAQHQRWVWDACFSADSAYLVTASSDHSARLWDLSSGAAIRYYSGHSLAVTCCALNDSSAA</sequence>
<evidence type="ECO:0000313" key="7">
    <source>
        <dbReference type="EMBL" id="CAH0368372.1"/>
    </source>
</evidence>
<dbReference type="OrthoDB" id="400at2759"/>
<dbReference type="PRINTS" id="PR00320">
    <property type="entry name" value="GPROTEINBRPT"/>
</dbReference>
<dbReference type="PANTHER" id="PTHR19842:SF0">
    <property type="entry name" value="TARGET OF RAPAMYCIN COMPLEX SUBUNIT LST8"/>
    <property type="match status" value="1"/>
</dbReference>
<dbReference type="PANTHER" id="PTHR19842">
    <property type="entry name" value="G BETA-LIKE PROTEIN GBL"/>
    <property type="match status" value="1"/>
</dbReference>
<keyword evidence="8" id="KW-1185">Reference proteome</keyword>
<dbReference type="Gene3D" id="2.130.10.10">
    <property type="entry name" value="YVTN repeat-like/Quinoprotein amine dehydrogenase"/>
    <property type="match status" value="1"/>
</dbReference>
<dbReference type="InterPro" id="IPR001680">
    <property type="entry name" value="WD40_rpt"/>
</dbReference>
<evidence type="ECO:0000256" key="2">
    <source>
        <dbReference type="ARBA" id="ARBA00018867"/>
    </source>
</evidence>
<dbReference type="GO" id="GO:0031932">
    <property type="term" value="C:TORC2 complex"/>
    <property type="evidence" value="ECO:0007669"/>
    <property type="project" value="InterPro"/>
</dbReference>
<accession>A0A7S4E5P6</accession>
<dbReference type="InterPro" id="IPR037588">
    <property type="entry name" value="MLST8"/>
</dbReference>
<protein>
    <recommendedName>
        <fullName evidence="2">Target of rapamycin complex subunit LST8</fullName>
    </recommendedName>
</protein>
<dbReference type="AlphaFoldDB" id="A0A7S4E5P6"/>
<dbReference type="PROSITE" id="PS00678">
    <property type="entry name" value="WD_REPEATS_1"/>
    <property type="match status" value="4"/>
</dbReference>
<evidence type="ECO:0000256" key="4">
    <source>
        <dbReference type="ARBA" id="ARBA00022737"/>
    </source>
</evidence>
<dbReference type="InterPro" id="IPR019775">
    <property type="entry name" value="WD40_repeat_CS"/>
</dbReference>
<organism evidence="6">
    <name type="scientific">Pelagomonas calceolata</name>
    <dbReference type="NCBI Taxonomy" id="35677"/>
    <lineage>
        <taxon>Eukaryota</taxon>
        <taxon>Sar</taxon>
        <taxon>Stramenopiles</taxon>
        <taxon>Ochrophyta</taxon>
        <taxon>Pelagophyceae</taxon>
        <taxon>Pelagomonadales</taxon>
        <taxon>Pelagomonadaceae</taxon>
        <taxon>Pelagomonas</taxon>
    </lineage>
</organism>
<dbReference type="CDD" id="cd00200">
    <property type="entry name" value="WD40"/>
    <property type="match status" value="1"/>
</dbReference>
<evidence type="ECO:0000256" key="1">
    <source>
        <dbReference type="ARBA" id="ARBA00009890"/>
    </source>
</evidence>
<keyword evidence="3 5" id="KW-0853">WD repeat</keyword>
<dbReference type="PROSITE" id="PS50082">
    <property type="entry name" value="WD_REPEATS_2"/>
    <property type="match status" value="3"/>
</dbReference>
<dbReference type="EMBL" id="HBIW01008924">
    <property type="protein sequence ID" value="CAE0692153.1"/>
    <property type="molecule type" value="Transcribed_RNA"/>
</dbReference>
<evidence type="ECO:0000313" key="6">
    <source>
        <dbReference type="EMBL" id="CAE0692153.1"/>
    </source>
</evidence>
<feature type="repeat" description="WD" evidence="5">
    <location>
        <begin position="214"/>
        <end position="255"/>
    </location>
</feature>
<dbReference type="InterPro" id="IPR015943">
    <property type="entry name" value="WD40/YVTN_repeat-like_dom_sf"/>
</dbReference>
<dbReference type="SUPFAM" id="SSF50998">
    <property type="entry name" value="Quinoprotein alcohol dehydrogenase-like"/>
    <property type="match status" value="1"/>
</dbReference>
<dbReference type="InterPro" id="IPR011047">
    <property type="entry name" value="Quinoprotein_ADH-like_sf"/>
</dbReference>
<feature type="repeat" description="WD" evidence="5">
    <location>
        <begin position="72"/>
        <end position="113"/>
    </location>
</feature>
<dbReference type="GO" id="GO:0031929">
    <property type="term" value="P:TOR signaling"/>
    <property type="evidence" value="ECO:0007669"/>
    <property type="project" value="InterPro"/>
</dbReference>
<name>A0A7S4E5P6_9STRA</name>
<dbReference type="EMBL" id="CAKKNE010000002">
    <property type="protein sequence ID" value="CAH0368372.1"/>
    <property type="molecule type" value="Genomic_DNA"/>
</dbReference>